<evidence type="ECO:0000256" key="1">
    <source>
        <dbReference type="SAM" id="Phobius"/>
    </source>
</evidence>
<keyword evidence="1" id="KW-0472">Membrane</keyword>
<dbReference type="Proteomes" id="UP000781710">
    <property type="component" value="Unassembled WGS sequence"/>
</dbReference>
<keyword evidence="1" id="KW-0812">Transmembrane</keyword>
<evidence type="ECO:0000313" key="3">
    <source>
        <dbReference type="Proteomes" id="UP000781710"/>
    </source>
</evidence>
<proteinExistence type="predicted"/>
<protein>
    <submittedName>
        <fullName evidence="2">Uncharacterized protein</fullName>
    </submittedName>
</protein>
<dbReference type="EMBL" id="PDWW01000002">
    <property type="protein sequence ID" value="KAF1727050.1"/>
    <property type="molecule type" value="Genomic_DNA"/>
</dbReference>
<feature type="transmembrane region" description="Helical" evidence="1">
    <location>
        <begin position="61"/>
        <end position="80"/>
    </location>
</feature>
<comment type="caution">
    <text evidence="2">The sequence shown here is derived from an EMBL/GenBank/DDBJ whole genome shotgun (WGS) entry which is preliminary data.</text>
</comment>
<reference evidence="2 3" key="1">
    <citation type="submission" date="2017-10" db="EMBL/GenBank/DDBJ databases">
        <title>Whole genome sequencing of members of genus Pseudoxanthomonas.</title>
        <authorList>
            <person name="Kumar S."/>
            <person name="Bansal K."/>
            <person name="Kaur A."/>
            <person name="Patil P."/>
            <person name="Sharma S."/>
            <person name="Patil P.B."/>
        </authorList>
    </citation>
    <scope>NUCLEOTIDE SEQUENCE [LARGE SCALE GENOMIC DNA]</scope>
    <source>
        <strain evidence="2 3">DSM 17109</strain>
    </source>
</reference>
<name>A0ABQ6ZLF9_9GAMM</name>
<keyword evidence="1" id="KW-1133">Transmembrane helix</keyword>
<organism evidence="2 3">
    <name type="scientific">Pseudoxanthomonas japonensis</name>
    <dbReference type="NCBI Taxonomy" id="69284"/>
    <lineage>
        <taxon>Bacteria</taxon>
        <taxon>Pseudomonadati</taxon>
        <taxon>Pseudomonadota</taxon>
        <taxon>Gammaproteobacteria</taxon>
        <taxon>Lysobacterales</taxon>
        <taxon>Lysobacteraceae</taxon>
        <taxon>Pseudoxanthomonas</taxon>
    </lineage>
</organism>
<dbReference type="RefSeq" id="WP_162336399.1">
    <property type="nucleotide sequence ID" value="NZ_BOUK01000016.1"/>
</dbReference>
<feature type="transmembrane region" description="Helical" evidence="1">
    <location>
        <begin position="86"/>
        <end position="104"/>
    </location>
</feature>
<accession>A0ABQ6ZLF9</accession>
<gene>
    <name evidence="2" type="ORF">CSC78_02885</name>
</gene>
<evidence type="ECO:0000313" key="2">
    <source>
        <dbReference type="EMBL" id="KAF1727050.1"/>
    </source>
</evidence>
<feature type="transmembrane region" description="Helical" evidence="1">
    <location>
        <begin position="20"/>
        <end position="41"/>
    </location>
</feature>
<sequence>MSDNPYAPPGPGEPGLRIDHWIYLRAFFIAFAAATVSIIVVDTVIEGYYHGNDITNARRWAGLLLRAPIVAVVPGVLGGLCAKLHVVFAGLLGLVAGPIAWYVVGA</sequence>
<keyword evidence="3" id="KW-1185">Reference proteome</keyword>